<gene>
    <name evidence="2" type="ORF">C5Y83_26505</name>
</gene>
<feature type="transmembrane region" description="Helical" evidence="1">
    <location>
        <begin position="6"/>
        <end position="23"/>
    </location>
</feature>
<name>A0A2S8FBR9_9BACT</name>
<keyword evidence="1" id="KW-0812">Transmembrane</keyword>
<protein>
    <submittedName>
        <fullName evidence="2">Uncharacterized protein</fullName>
    </submittedName>
</protein>
<keyword evidence="1" id="KW-0472">Membrane</keyword>
<sequence length="92" mass="9887">MIVPIILFSVIAILIVANLWMEFRQQTPLEPHHGGRPTRRRKRNATYLDAASSSIDYHHGHNQHGFFDVGDFGGGDHGGGGFDGGDGGGCGD</sequence>
<comment type="caution">
    <text evidence="2">The sequence shown here is derived from an EMBL/GenBank/DDBJ whole genome shotgun (WGS) entry which is preliminary data.</text>
</comment>
<dbReference type="Proteomes" id="UP000238322">
    <property type="component" value="Unassembled WGS sequence"/>
</dbReference>
<reference evidence="2 3" key="1">
    <citation type="submission" date="2018-02" db="EMBL/GenBank/DDBJ databases">
        <title>Comparative genomes isolates from brazilian mangrove.</title>
        <authorList>
            <person name="Araujo J.E."/>
            <person name="Taketani R.G."/>
            <person name="Silva M.C.P."/>
            <person name="Loureco M.V."/>
            <person name="Andreote F.D."/>
        </authorList>
    </citation>
    <scope>NUCLEOTIDE SEQUENCE [LARGE SCALE GENOMIC DNA]</scope>
    <source>
        <strain evidence="2 3">Hex-1 MGV</strain>
    </source>
</reference>
<accession>A0A2S8FBR9</accession>
<dbReference type="RefSeq" id="WP_105332805.1">
    <property type="nucleotide sequence ID" value="NZ_PUHY01000015.1"/>
</dbReference>
<evidence type="ECO:0000313" key="3">
    <source>
        <dbReference type="Proteomes" id="UP000238322"/>
    </source>
</evidence>
<keyword evidence="1" id="KW-1133">Transmembrane helix</keyword>
<evidence type="ECO:0000256" key="1">
    <source>
        <dbReference type="SAM" id="Phobius"/>
    </source>
</evidence>
<proteinExistence type="predicted"/>
<organism evidence="2 3">
    <name type="scientific">Blastopirellula marina</name>
    <dbReference type="NCBI Taxonomy" id="124"/>
    <lineage>
        <taxon>Bacteria</taxon>
        <taxon>Pseudomonadati</taxon>
        <taxon>Planctomycetota</taxon>
        <taxon>Planctomycetia</taxon>
        <taxon>Pirellulales</taxon>
        <taxon>Pirellulaceae</taxon>
        <taxon>Blastopirellula</taxon>
    </lineage>
</organism>
<dbReference type="EMBL" id="PUHY01000015">
    <property type="protein sequence ID" value="PQO29611.1"/>
    <property type="molecule type" value="Genomic_DNA"/>
</dbReference>
<dbReference type="AlphaFoldDB" id="A0A2S8FBR9"/>
<evidence type="ECO:0000313" key="2">
    <source>
        <dbReference type="EMBL" id="PQO29611.1"/>
    </source>
</evidence>